<dbReference type="RefSeq" id="XP_018065881.1">
    <property type="nucleotide sequence ID" value="XM_018215768.1"/>
</dbReference>
<reference evidence="1 2" key="1">
    <citation type="submission" date="2015-10" db="EMBL/GenBank/DDBJ databases">
        <title>Full genome of DAOMC 229536 Phialocephala scopiformis, a fungal endophyte of spruce producing the potent anti-insectan compound rugulosin.</title>
        <authorList>
            <consortium name="DOE Joint Genome Institute"/>
            <person name="Walker A.K."/>
            <person name="Frasz S.L."/>
            <person name="Seifert K.A."/>
            <person name="Miller J.D."/>
            <person name="Mondo S.J."/>
            <person name="Labutti K."/>
            <person name="Lipzen A."/>
            <person name="Dockter R."/>
            <person name="Kennedy M."/>
            <person name="Grigoriev I.V."/>
            <person name="Spatafora J.W."/>
        </authorList>
    </citation>
    <scope>NUCLEOTIDE SEQUENCE [LARGE SCALE GENOMIC DNA]</scope>
    <source>
        <strain evidence="1 2">CBS 120377</strain>
    </source>
</reference>
<dbReference type="OrthoDB" id="5139510at2759"/>
<dbReference type="GeneID" id="28825494"/>
<organism evidence="1 2">
    <name type="scientific">Mollisia scopiformis</name>
    <name type="common">Conifer needle endophyte fungus</name>
    <name type="synonym">Phialocephala scopiformis</name>
    <dbReference type="NCBI Taxonomy" id="149040"/>
    <lineage>
        <taxon>Eukaryota</taxon>
        <taxon>Fungi</taxon>
        <taxon>Dikarya</taxon>
        <taxon>Ascomycota</taxon>
        <taxon>Pezizomycotina</taxon>
        <taxon>Leotiomycetes</taxon>
        <taxon>Helotiales</taxon>
        <taxon>Mollisiaceae</taxon>
        <taxon>Mollisia</taxon>
    </lineage>
</organism>
<evidence type="ECO:0000313" key="2">
    <source>
        <dbReference type="Proteomes" id="UP000070700"/>
    </source>
</evidence>
<sequence>MSLDADATKKYLAACFICAGKELAQKSLEKYSTFESPQIQTRTSHLRSTTTSIRKPTNMGCPITQLPSEILNEILDIAVADGSWKHGVYTISSICRAFHEYSQLFRFREISLLRYYGHSLAPACERVKKLYALVHADAALAGHCKRFSFGLPSIRAPSDQYYFNSIPSDYVLGDKLMKLLPNIAKLEIQGGFSHKLTWPFLKQALCSMKYLDSVKFECSEDNDSEPDLFLPEAWDCVQGLLKLERLELRNIRLPKNGSIWKLSENAISTSPIRNILLTDFGETPDPLGRLLNQPKALEHFSLHITIENRDSGVWSLETIRGLLYNRRASLKSITLGALSKRDSFSISSLLCLQDFSQLKSLALSRWDMGADVTPEVACNTLLGPSLESFQWDFTNPERECWGSFGTEQKDWLLRFAKLAIDLKSKLKKIRIVFNPPSDDEEHGRAIWEQMFRFWPWDLMDEVRDAVSPDIEVTYNGHVTEQECEWLIDPYQRELFGINDTSSEDDEEDENEEEDA</sequence>
<dbReference type="SUPFAM" id="SSF52047">
    <property type="entry name" value="RNI-like"/>
    <property type="match status" value="1"/>
</dbReference>
<name>A0A194WU90_MOLSC</name>
<evidence type="ECO:0008006" key="3">
    <source>
        <dbReference type="Google" id="ProtNLM"/>
    </source>
</evidence>
<proteinExistence type="predicted"/>
<dbReference type="EMBL" id="KQ947426">
    <property type="protein sequence ID" value="KUJ11526.1"/>
    <property type="molecule type" value="Genomic_DNA"/>
</dbReference>
<dbReference type="KEGG" id="psco:LY89DRAFT_688754"/>
<dbReference type="AlphaFoldDB" id="A0A194WU90"/>
<evidence type="ECO:0000313" key="1">
    <source>
        <dbReference type="EMBL" id="KUJ11526.1"/>
    </source>
</evidence>
<gene>
    <name evidence="1" type="ORF">LY89DRAFT_688754</name>
</gene>
<dbReference type="InParanoid" id="A0A194WU90"/>
<protein>
    <recommendedName>
        <fullName evidence="3">F-box domain-containing protein</fullName>
    </recommendedName>
</protein>
<keyword evidence="2" id="KW-1185">Reference proteome</keyword>
<accession>A0A194WU90</accession>
<dbReference type="Proteomes" id="UP000070700">
    <property type="component" value="Unassembled WGS sequence"/>
</dbReference>